<reference evidence="2" key="1">
    <citation type="journal article" date="2021" name="Genome Biol. Evol.">
        <title>The assembled and annotated genome of the fairy-ring fungus Marasmius oreades.</title>
        <authorList>
            <person name="Hiltunen M."/>
            <person name="Ament-Velasquez S.L."/>
            <person name="Johannesson H."/>
        </authorList>
    </citation>
    <scope>NUCLEOTIDE SEQUENCE</scope>
    <source>
        <strain evidence="2">03SP1</strain>
    </source>
</reference>
<dbReference type="KEGG" id="more:E1B28_004991"/>
<protein>
    <submittedName>
        <fullName evidence="2">Uncharacterized protein</fullName>
    </submittedName>
</protein>
<accession>A0A9P8ADN7</accession>
<keyword evidence="3" id="KW-1185">Reference proteome</keyword>
<organism evidence="2 3">
    <name type="scientific">Marasmius oreades</name>
    <name type="common">fairy-ring Marasmius</name>
    <dbReference type="NCBI Taxonomy" id="181124"/>
    <lineage>
        <taxon>Eukaryota</taxon>
        <taxon>Fungi</taxon>
        <taxon>Dikarya</taxon>
        <taxon>Basidiomycota</taxon>
        <taxon>Agaricomycotina</taxon>
        <taxon>Agaricomycetes</taxon>
        <taxon>Agaricomycetidae</taxon>
        <taxon>Agaricales</taxon>
        <taxon>Marasmiineae</taxon>
        <taxon>Marasmiaceae</taxon>
        <taxon>Marasmius</taxon>
    </lineage>
</organism>
<dbReference type="RefSeq" id="XP_043014133.1">
    <property type="nucleotide sequence ID" value="XM_043149527.1"/>
</dbReference>
<evidence type="ECO:0000313" key="2">
    <source>
        <dbReference type="EMBL" id="KAG7097663.1"/>
    </source>
</evidence>
<dbReference type="GeneID" id="66074067"/>
<feature type="region of interest" description="Disordered" evidence="1">
    <location>
        <begin position="1"/>
        <end position="28"/>
    </location>
</feature>
<name>A0A9P8ADN7_9AGAR</name>
<gene>
    <name evidence="2" type="ORF">E1B28_004991</name>
</gene>
<dbReference type="EMBL" id="CM032182">
    <property type="protein sequence ID" value="KAG7097663.1"/>
    <property type="molecule type" value="Genomic_DNA"/>
</dbReference>
<proteinExistence type="predicted"/>
<comment type="caution">
    <text evidence="2">The sequence shown here is derived from an EMBL/GenBank/DDBJ whole genome shotgun (WGS) entry which is preliminary data.</text>
</comment>
<dbReference type="Proteomes" id="UP001049176">
    <property type="component" value="Chromosome 2"/>
</dbReference>
<evidence type="ECO:0000256" key="1">
    <source>
        <dbReference type="SAM" id="MobiDB-lite"/>
    </source>
</evidence>
<dbReference type="AlphaFoldDB" id="A0A9P8ADN7"/>
<evidence type="ECO:0000313" key="3">
    <source>
        <dbReference type="Proteomes" id="UP001049176"/>
    </source>
</evidence>
<sequence>MKGKLQAVGRDRLSSTAVSNEPTSGDAKSTSMWRLWATDLRFGNYANLGEQQEPFCTKLSHYTICYCPLDDKVQFNNIAQQQINRVCFWGYGCSQLYEPYISARTRENGSPGSIQLSSCF</sequence>
<feature type="compositionally biased region" description="Polar residues" evidence="1">
    <location>
        <begin position="14"/>
        <end position="28"/>
    </location>
</feature>